<proteinExistence type="predicted"/>
<dbReference type="InterPro" id="IPR055767">
    <property type="entry name" value="DUF7343"/>
</dbReference>
<protein>
    <recommendedName>
        <fullName evidence="6">Transmembrane glycoprotein / HTH domain protein</fullName>
    </recommendedName>
</protein>
<dbReference type="Pfam" id="PF24036">
    <property type="entry name" value="DUF7345"/>
    <property type="match status" value="1"/>
</dbReference>
<dbReference type="AlphaFoldDB" id="A0A6A8G5X1"/>
<reference evidence="4 5" key="1">
    <citation type="submission" date="2019-11" db="EMBL/GenBank/DDBJ databases">
        <title>Whole genome sequence of Haloferax sp. MBLA0078.</title>
        <authorList>
            <person name="Seo M.-J."/>
            <person name="Cho E.-S."/>
        </authorList>
    </citation>
    <scope>NUCLEOTIDE SEQUENCE [LARGE SCALE GENOMIC DNA]</scope>
    <source>
        <strain evidence="4 5">MBLA0078</strain>
    </source>
</reference>
<dbReference type="EMBL" id="WKJQ01000001">
    <property type="protein sequence ID" value="MRW96481.1"/>
    <property type="molecule type" value="Genomic_DNA"/>
</dbReference>
<name>A0A6A8G5X1_9EURY</name>
<dbReference type="OrthoDB" id="147932at2157"/>
<evidence type="ECO:0000259" key="2">
    <source>
        <dbReference type="Pfam" id="PF24034"/>
    </source>
</evidence>
<dbReference type="RefSeq" id="WP_151110913.1">
    <property type="nucleotide sequence ID" value="NZ_WKJQ01000001.1"/>
</dbReference>
<feature type="compositionally biased region" description="Basic and acidic residues" evidence="1">
    <location>
        <begin position="294"/>
        <end position="305"/>
    </location>
</feature>
<accession>A0A6A8G5X1</accession>
<evidence type="ECO:0000256" key="1">
    <source>
        <dbReference type="SAM" id="MobiDB-lite"/>
    </source>
</evidence>
<organism evidence="4 5">
    <name type="scientific">Haloferax marinum</name>
    <dbReference type="NCBI Taxonomy" id="2666143"/>
    <lineage>
        <taxon>Archaea</taxon>
        <taxon>Methanobacteriati</taxon>
        <taxon>Methanobacteriota</taxon>
        <taxon>Stenosarchaea group</taxon>
        <taxon>Halobacteria</taxon>
        <taxon>Halobacteriales</taxon>
        <taxon>Haloferacaceae</taxon>
        <taxon>Haloferax</taxon>
    </lineage>
</organism>
<feature type="domain" description="DUF7345" evidence="3">
    <location>
        <begin position="62"/>
        <end position="192"/>
    </location>
</feature>
<feature type="compositionally biased region" description="Low complexity" evidence="1">
    <location>
        <begin position="266"/>
        <end position="276"/>
    </location>
</feature>
<dbReference type="InterPro" id="IPR055769">
    <property type="entry name" value="DUF7345"/>
</dbReference>
<dbReference type="Pfam" id="PF24034">
    <property type="entry name" value="DUF7343"/>
    <property type="match status" value="1"/>
</dbReference>
<evidence type="ECO:0008006" key="6">
    <source>
        <dbReference type="Google" id="ProtNLM"/>
    </source>
</evidence>
<gene>
    <name evidence="4" type="ORF">GJR99_07835</name>
</gene>
<comment type="caution">
    <text evidence="4">The sequence shown here is derived from an EMBL/GenBank/DDBJ whole genome shotgun (WGS) entry which is preliminary data.</text>
</comment>
<evidence type="ECO:0000259" key="3">
    <source>
        <dbReference type="Pfam" id="PF24036"/>
    </source>
</evidence>
<evidence type="ECO:0000313" key="5">
    <source>
        <dbReference type="Proteomes" id="UP000443423"/>
    </source>
</evidence>
<dbReference type="Proteomes" id="UP000443423">
    <property type="component" value="Unassembled WGS sequence"/>
</dbReference>
<sequence length="384" mass="41380">MRSAVLIVALLTIVAGVAAPATATGSSVAALDVDETTTALDTPHAAAQQSTLERSPKTDIFIELHGDQSAEWRIEMRYSLENANETAAFEEFAQEYEAGTTDVGLDADLFERVSETAEAQTGRSMEIQNATATAFVENDTGVVTLTFTWTNFLEQTDEGLRLGDSFSAGSDATWLSSLRANQNLTIQTPPGYAVSSTSLPLENNAVVIEGPRTFESTDQLTVSYVSTGGQPPEVPWDLIVGGIVAVAVLAAGVTVYLRRQSKESGEPTTPSSTSGPDRGTRPPETESESESEPESERPDDERPPTDSDEEGVDMDLLSDEERVELLLERSGGRMKQANIVKETGWSDAKVSQLLSSMADNGRVEKLRLGRENLISLPTEEENEE</sequence>
<feature type="compositionally biased region" description="Acidic residues" evidence="1">
    <location>
        <begin position="306"/>
        <end position="318"/>
    </location>
</feature>
<evidence type="ECO:0000313" key="4">
    <source>
        <dbReference type="EMBL" id="MRW96481.1"/>
    </source>
</evidence>
<feature type="domain" description="DUF7343" evidence="2">
    <location>
        <begin position="316"/>
        <end position="377"/>
    </location>
</feature>
<keyword evidence="5" id="KW-1185">Reference proteome</keyword>
<feature type="region of interest" description="Disordered" evidence="1">
    <location>
        <begin position="260"/>
        <end position="321"/>
    </location>
</feature>
<dbReference type="InterPro" id="IPR036390">
    <property type="entry name" value="WH_DNA-bd_sf"/>
</dbReference>
<dbReference type="SUPFAM" id="SSF46785">
    <property type="entry name" value="Winged helix' DNA-binding domain"/>
    <property type="match status" value="1"/>
</dbReference>